<evidence type="ECO:0000313" key="3">
    <source>
        <dbReference type="Proteomes" id="UP001596407"/>
    </source>
</evidence>
<name>A0ABD5WIL2_9EURY</name>
<protein>
    <submittedName>
        <fullName evidence="2">Uncharacterized protein</fullName>
    </submittedName>
</protein>
<comment type="caution">
    <text evidence="2">The sequence shown here is derived from an EMBL/GenBank/DDBJ whole genome shotgun (WGS) entry which is preliminary data.</text>
</comment>
<accession>A0ABD5WIL2</accession>
<dbReference type="GeneID" id="79302989"/>
<dbReference type="Proteomes" id="UP001596407">
    <property type="component" value="Unassembled WGS sequence"/>
</dbReference>
<keyword evidence="1" id="KW-0472">Membrane</keyword>
<gene>
    <name evidence="2" type="ORF">ACFQJ6_09900</name>
</gene>
<sequence>MATKERRTAGQDQTVQTAEETATDVTVLAAATSTLLALHQFFVRGNRMQGLFIGLWPPTILAFASYYNQKRIEKAVTALGPNRIINSIEQMLGNR</sequence>
<evidence type="ECO:0000256" key="1">
    <source>
        <dbReference type="SAM" id="Phobius"/>
    </source>
</evidence>
<dbReference type="EMBL" id="JBHSZH010000005">
    <property type="protein sequence ID" value="MFC7080381.1"/>
    <property type="molecule type" value="Genomic_DNA"/>
</dbReference>
<keyword evidence="3" id="KW-1185">Reference proteome</keyword>
<keyword evidence="1" id="KW-0812">Transmembrane</keyword>
<organism evidence="2 3">
    <name type="scientific">Halorussus caseinilyticus</name>
    <dbReference type="NCBI Taxonomy" id="3034025"/>
    <lineage>
        <taxon>Archaea</taxon>
        <taxon>Methanobacteriati</taxon>
        <taxon>Methanobacteriota</taxon>
        <taxon>Stenosarchaea group</taxon>
        <taxon>Halobacteria</taxon>
        <taxon>Halobacteriales</taxon>
        <taxon>Haladaptataceae</taxon>
        <taxon>Halorussus</taxon>
    </lineage>
</organism>
<evidence type="ECO:0000313" key="2">
    <source>
        <dbReference type="EMBL" id="MFC7080381.1"/>
    </source>
</evidence>
<reference evidence="2 3" key="1">
    <citation type="journal article" date="2019" name="Int. J. Syst. Evol. Microbiol.">
        <title>The Global Catalogue of Microorganisms (GCM) 10K type strain sequencing project: providing services to taxonomists for standard genome sequencing and annotation.</title>
        <authorList>
            <consortium name="The Broad Institute Genomics Platform"/>
            <consortium name="The Broad Institute Genome Sequencing Center for Infectious Disease"/>
            <person name="Wu L."/>
            <person name="Ma J."/>
        </authorList>
    </citation>
    <scope>NUCLEOTIDE SEQUENCE [LARGE SCALE GENOMIC DNA]</scope>
    <source>
        <strain evidence="2 3">DT72</strain>
    </source>
</reference>
<dbReference type="AlphaFoldDB" id="A0ABD5WIL2"/>
<proteinExistence type="predicted"/>
<dbReference type="RefSeq" id="WP_276281767.1">
    <property type="nucleotide sequence ID" value="NZ_CP119809.1"/>
</dbReference>
<keyword evidence="1" id="KW-1133">Transmembrane helix</keyword>
<feature type="transmembrane region" description="Helical" evidence="1">
    <location>
        <begin position="21"/>
        <end position="42"/>
    </location>
</feature>
<feature type="transmembrane region" description="Helical" evidence="1">
    <location>
        <begin position="48"/>
        <end position="67"/>
    </location>
</feature>